<evidence type="ECO:0000256" key="3">
    <source>
        <dbReference type="ARBA" id="ARBA00022603"/>
    </source>
</evidence>
<evidence type="ECO:0000256" key="1">
    <source>
        <dbReference type="ARBA" id="ARBA00010203"/>
    </source>
</evidence>
<dbReference type="Proteomes" id="UP000600363">
    <property type="component" value="Unassembled WGS sequence"/>
</dbReference>
<comment type="catalytic activity">
    <reaction evidence="8">
        <text>a 2'-deoxycytidine in DNA + S-adenosyl-L-methionine = an N(4)-methyl-2'-deoxycytidine in DNA + S-adenosyl-L-homocysteine + H(+)</text>
        <dbReference type="Rhea" id="RHEA:16857"/>
        <dbReference type="Rhea" id="RHEA-COMP:11369"/>
        <dbReference type="Rhea" id="RHEA-COMP:13674"/>
        <dbReference type="ChEBI" id="CHEBI:15378"/>
        <dbReference type="ChEBI" id="CHEBI:57856"/>
        <dbReference type="ChEBI" id="CHEBI:59789"/>
        <dbReference type="ChEBI" id="CHEBI:85452"/>
        <dbReference type="ChEBI" id="CHEBI:137933"/>
        <dbReference type="EC" id="2.1.1.113"/>
    </reaction>
</comment>
<dbReference type="PROSITE" id="PS00093">
    <property type="entry name" value="N4_MTASE"/>
    <property type="match status" value="1"/>
</dbReference>
<dbReference type="Pfam" id="PF01555">
    <property type="entry name" value="N6_N4_Mtase"/>
    <property type="match status" value="1"/>
</dbReference>
<keyword evidence="6" id="KW-0680">Restriction system</keyword>
<name>A0A832VZL1_9EURY</name>
<dbReference type="InterPro" id="IPR002941">
    <property type="entry name" value="DNA_methylase_N4/N6"/>
</dbReference>
<keyword evidence="4 10" id="KW-0808">Transferase</keyword>
<accession>A0A832VZL1</accession>
<keyword evidence="7" id="KW-0238">DNA-binding</keyword>
<dbReference type="InterPro" id="IPR029063">
    <property type="entry name" value="SAM-dependent_MTases_sf"/>
</dbReference>
<dbReference type="Gene3D" id="3.40.50.150">
    <property type="entry name" value="Vaccinia Virus protein VP39"/>
    <property type="match status" value="2"/>
</dbReference>
<evidence type="ECO:0000313" key="10">
    <source>
        <dbReference type="EMBL" id="HIH69455.1"/>
    </source>
</evidence>
<dbReference type="SUPFAM" id="SSF53335">
    <property type="entry name" value="S-adenosyl-L-methionine-dependent methyltransferases"/>
    <property type="match status" value="3"/>
</dbReference>
<dbReference type="AlphaFoldDB" id="A0A832VZL1"/>
<keyword evidence="3 10" id="KW-0489">Methyltransferase</keyword>
<gene>
    <name evidence="10" type="ORF">HA299_02360</name>
</gene>
<dbReference type="GO" id="GO:0008170">
    <property type="term" value="F:N-methyltransferase activity"/>
    <property type="evidence" value="ECO:0007669"/>
    <property type="project" value="InterPro"/>
</dbReference>
<comment type="caution">
    <text evidence="10">The sequence shown here is derived from an EMBL/GenBank/DDBJ whole genome shotgun (WGS) entry which is preliminary data.</text>
</comment>
<dbReference type="EMBL" id="DUIH01000009">
    <property type="protein sequence ID" value="HIH69455.1"/>
    <property type="molecule type" value="Genomic_DNA"/>
</dbReference>
<organism evidence="10 11">
    <name type="scientific">Methermicoccus shengliensis</name>
    <dbReference type="NCBI Taxonomy" id="660064"/>
    <lineage>
        <taxon>Archaea</taxon>
        <taxon>Methanobacteriati</taxon>
        <taxon>Methanobacteriota</taxon>
        <taxon>Stenosarchaea group</taxon>
        <taxon>Methanomicrobia</taxon>
        <taxon>Methanosarcinales</taxon>
        <taxon>Methermicoccaceae</taxon>
        <taxon>Methermicoccus</taxon>
    </lineage>
</organism>
<feature type="domain" description="DNA methylase N-4/N-6" evidence="9">
    <location>
        <begin position="20"/>
        <end position="102"/>
    </location>
</feature>
<evidence type="ECO:0000259" key="9">
    <source>
        <dbReference type="Pfam" id="PF01555"/>
    </source>
</evidence>
<evidence type="ECO:0000256" key="5">
    <source>
        <dbReference type="ARBA" id="ARBA00022691"/>
    </source>
</evidence>
<dbReference type="GO" id="GO:0015667">
    <property type="term" value="F:site-specific DNA-methyltransferase (cytosine-N4-specific) activity"/>
    <property type="evidence" value="ECO:0007669"/>
    <property type="project" value="UniProtKB-EC"/>
</dbReference>
<dbReference type="GO" id="GO:0009307">
    <property type="term" value="P:DNA restriction-modification system"/>
    <property type="evidence" value="ECO:0007669"/>
    <property type="project" value="UniProtKB-KW"/>
</dbReference>
<evidence type="ECO:0000256" key="8">
    <source>
        <dbReference type="ARBA" id="ARBA00049120"/>
    </source>
</evidence>
<evidence type="ECO:0000256" key="2">
    <source>
        <dbReference type="ARBA" id="ARBA00012185"/>
    </source>
</evidence>
<evidence type="ECO:0000256" key="7">
    <source>
        <dbReference type="ARBA" id="ARBA00023125"/>
    </source>
</evidence>
<keyword evidence="5" id="KW-0949">S-adenosyl-L-methionine</keyword>
<evidence type="ECO:0000256" key="4">
    <source>
        <dbReference type="ARBA" id="ARBA00022679"/>
    </source>
</evidence>
<dbReference type="RefSeq" id="WP_052353178.1">
    <property type="nucleotide sequence ID" value="NZ_DUIH01000009.1"/>
</dbReference>
<dbReference type="GO" id="GO:0032259">
    <property type="term" value="P:methylation"/>
    <property type="evidence" value="ECO:0007669"/>
    <property type="project" value="UniProtKB-KW"/>
</dbReference>
<dbReference type="EC" id="2.1.1.113" evidence="2"/>
<reference evidence="10" key="1">
    <citation type="journal article" date="2020" name="bioRxiv">
        <title>A rank-normalized archaeal taxonomy based on genome phylogeny resolves widespread incomplete and uneven classifications.</title>
        <authorList>
            <person name="Rinke C."/>
            <person name="Chuvochina M."/>
            <person name="Mussig A.J."/>
            <person name="Chaumeil P.-A."/>
            <person name="Waite D.W."/>
            <person name="Whitman W.B."/>
            <person name="Parks D.H."/>
            <person name="Hugenholtz P."/>
        </authorList>
    </citation>
    <scope>NUCLEOTIDE SEQUENCE</scope>
    <source>
        <strain evidence="10">UBA12518</strain>
    </source>
</reference>
<comment type="similarity">
    <text evidence="1">Belongs to the N(4)/N(6)-methyltransferase family. N(4) subfamily.</text>
</comment>
<sequence>MEKKLDNFLKKAPRLEKLGENKYRDPSWDFTRADTKILSHGFHSYPAMMIPQVARKCIELWGKEAKYILDPFMGSGTVLVEAKIHDINSFGFDINPLAVLLAKVKTTPIDTKILKQEFERIVKRTEEKIQRFRKGELNVEIPNYYNIDYWFKPDISKQLALLKEEIWAIDDENVRDFFKVAFSETVRYVSNTRNSEYKLYRIPESRLNGWSPDVFHTFKDYAERNIRKMGDFYRIAKDKRAFAKPMPHNVIEPVEIENVDMILTSPPYGDSRTTVAYGQFSRLSLQWMDFDYELVRNIDRIALGGKSAKSLMHYVPSEKLNVVLEKIAEIDEKRAREVLSYFIDFYKASKIINGYLNEGGVVVFVVANRTVRGIQIPTDEIYVEIFESFGYRHEVTYLRAIPNKRMPHKVSPSNKKGETVSTMALENIVVLKKQ</sequence>
<protein>
    <recommendedName>
        <fullName evidence="2">site-specific DNA-methyltransferase (cytosine-N(4)-specific)</fullName>
        <ecNumber evidence="2">2.1.1.113</ecNumber>
    </recommendedName>
</protein>
<dbReference type="InterPro" id="IPR017985">
    <property type="entry name" value="MeTrfase_CN4_CS"/>
</dbReference>
<evidence type="ECO:0000256" key="6">
    <source>
        <dbReference type="ARBA" id="ARBA00022747"/>
    </source>
</evidence>
<dbReference type="GO" id="GO:0003677">
    <property type="term" value="F:DNA binding"/>
    <property type="evidence" value="ECO:0007669"/>
    <property type="project" value="UniProtKB-KW"/>
</dbReference>
<proteinExistence type="inferred from homology"/>
<evidence type="ECO:0000313" key="11">
    <source>
        <dbReference type="Proteomes" id="UP000600363"/>
    </source>
</evidence>